<comment type="subcellular location">
    <subcellularLocation>
        <location evidence="1">Cytoplasm</location>
        <location evidence="1">Cytoskeleton</location>
    </subcellularLocation>
</comment>
<evidence type="ECO:0000256" key="4">
    <source>
        <dbReference type="ARBA" id="ARBA00022741"/>
    </source>
</evidence>
<dbReference type="FunFam" id="3.30.420.40:FF:000404">
    <property type="entry name" value="Major actin"/>
    <property type="match status" value="1"/>
</dbReference>
<keyword evidence="5" id="KW-0067">ATP-binding</keyword>
<proteinExistence type="inferred from homology"/>
<dbReference type="EMBL" id="JAUHHV010000001">
    <property type="protein sequence ID" value="KAK1439412.1"/>
    <property type="molecule type" value="Genomic_DNA"/>
</dbReference>
<dbReference type="SMART" id="SM00268">
    <property type="entry name" value="ACTIN"/>
    <property type="match status" value="1"/>
</dbReference>
<evidence type="ECO:0000256" key="6">
    <source>
        <dbReference type="ARBA" id="ARBA00023212"/>
    </source>
</evidence>
<evidence type="ECO:0000313" key="8">
    <source>
        <dbReference type="EMBL" id="KAK1439412.1"/>
    </source>
</evidence>
<evidence type="ECO:0000256" key="2">
    <source>
        <dbReference type="ARBA" id="ARBA00006752"/>
    </source>
</evidence>
<evidence type="ECO:0008006" key="10">
    <source>
        <dbReference type="Google" id="ProtNLM"/>
    </source>
</evidence>
<keyword evidence="9" id="KW-1185">Reference proteome</keyword>
<evidence type="ECO:0000256" key="3">
    <source>
        <dbReference type="ARBA" id="ARBA00022490"/>
    </source>
</evidence>
<gene>
    <name evidence="8" type="ORF">QVD17_05230</name>
</gene>
<dbReference type="AlphaFoldDB" id="A0AAD8PBB5"/>
<dbReference type="FunFam" id="3.90.640.10:FF:000047">
    <property type="entry name" value="Actin, alpha skeletal muscle"/>
    <property type="match status" value="1"/>
</dbReference>
<dbReference type="FunFam" id="3.30.420.40:FF:000050">
    <property type="entry name" value="Actin, alpha skeletal muscle"/>
    <property type="match status" value="1"/>
</dbReference>
<sequence length="331" mass="37304">MVGLGHDAYVGDEARSKRGILNLRYPIQRGAVTNWDDMETIWRYTFYNQLRVAPEEHYVLLTETALSSKANREKTTQIMFETFNVPAMYLAMQPVLTLYASGRVTGMVLDCGDGVSHAVPLYEGSPVPRAIHRIDLGGRDLTDNLMKILTGRGYLFTTIPEREIIRDMKEKLAYVAFDYEQELETARSNSSIERNYQLPDGEVITIGAERFRCAEVLFRPSLNGMGTDGIHEMTYKSIMKSDVDIRKDLYENIVLSGGSTLFPGIADRLRKEITTLAPSGMGIKVIAHPERKYSPWVGGSILASINNFQKEWISKGDYEESGASIVHRNLF</sequence>
<dbReference type="InterPro" id="IPR004001">
    <property type="entry name" value="Actin_CS"/>
</dbReference>
<dbReference type="InterPro" id="IPR043129">
    <property type="entry name" value="ATPase_NBD"/>
</dbReference>
<comment type="similarity">
    <text evidence="2 7">Belongs to the actin family.</text>
</comment>
<dbReference type="PROSITE" id="PS00432">
    <property type="entry name" value="ACTINS_2"/>
    <property type="match status" value="1"/>
</dbReference>
<comment type="caution">
    <text evidence="8">The sequence shown here is derived from an EMBL/GenBank/DDBJ whole genome shotgun (WGS) entry which is preliminary data.</text>
</comment>
<keyword evidence="4" id="KW-0547">Nucleotide-binding</keyword>
<keyword evidence="6" id="KW-0206">Cytoskeleton</keyword>
<organism evidence="8 9">
    <name type="scientific">Tagetes erecta</name>
    <name type="common">African marigold</name>
    <dbReference type="NCBI Taxonomy" id="13708"/>
    <lineage>
        <taxon>Eukaryota</taxon>
        <taxon>Viridiplantae</taxon>
        <taxon>Streptophyta</taxon>
        <taxon>Embryophyta</taxon>
        <taxon>Tracheophyta</taxon>
        <taxon>Spermatophyta</taxon>
        <taxon>Magnoliopsida</taxon>
        <taxon>eudicotyledons</taxon>
        <taxon>Gunneridae</taxon>
        <taxon>Pentapetalae</taxon>
        <taxon>asterids</taxon>
        <taxon>campanulids</taxon>
        <taxon>Asterales</taxon>
        <taxon>Asteraceae</taxon>
        <taxon>Asteroideae</taxon>
        <taxon>Heliantheae alliance</taxon>
        <taxon>Tageteae</taxon>
        <taxon>Tagetes</taxon>
    </lineage>
</organism>
<dbReference type="PRINTS" id="PR00190">
    <property type="entry name" value="ACTIN"/>
</dbReference>
<reference evidence="8" key="1">
    <citation type="journal article" date="2023" name="bioRxiv">
        <title>Improved chromosome-level genome assembly for marigold (Tagetes erecta).</title>
        <authorList>
            <person name="Jiang F."/>
            <person name="Yuan L."/>
            <person name="Wang S."/>
            <person name="Wang H."/>
            <person name="Xu D."/>
            <person name="Wang A."/>
            <person name="Fan W."/>
        </authorList>
    </citation>
    <scope>NUCLEOTIDE SEQUENCE</scope>
    <source>
        <strain evidence="8">WSJ</strain>
        <tissue evidence="8">Leaf</tissue>
    </source>
</reference>
<dbReference type="Gene3D" id="3.90.640.10">
    <property type="entry name" value="Actin, Chain A, domain 4"/>
    <property type="match status" value="1"/>
</dbReference>
<dbReference type="GO" id="GO:0005524">
    <property type="term" value="F:ATP binding"/>
    <property type="evidence" value="ECO:0007669"/>
    <property type="project" value="UniProtKB-KW"/>
</dbReference>
<dbReference type="InterPro" id="IPR004000">
    <property type="entry name" value="Actin"/>
</dbReference>
<dbReference type="PANTHER" id="PTHR11937">
    <property type="entry name" value="ACTIN"/>
    <property type="match status" value="1"/>
</dbReference>
<dbReference type="GO" id="GO:0005856">
    <property type="term" value="C:cytoskeleton"/>
    <property type="evidence" value="ECO:0007669"/>
    <property type="project" value="UniProtKB-SubCell"/>
</dbReference>
<name>A0AAD8PBB5_TARER</name>
<protein>
    <recommendedName>
        <fullName evidence="10">Actin</fullName>
    </recommendedName>
</protein>
<evidence type="ECO:0000256" key="1">
    <source>
        <dbReference type="ARBA" id="ARBA00004245"/>
    </source>
</evidence>
<dbReference type="Proteomes" id="UP001229421">
    <property type="component" value="Unassembled WGS sequence"/>
</dbReference>
<accession>A0AAD8PBB5</accession>
<dbReference type="SUPFAM" id="SSF53067">
    <property type="entry name" value="Actin-like ATPase domain"/>
    <property type="match status" value="2"/>
</dbReference>
<evidence type="ECO:0000256" key="5">
    <source>
        <dbReference type="ARBA" id="ARBA00022840"/>
    </source>
</evidence>
<dbReference type="Gene3D" id="3.30.420.40">
    <property type="match status" value="2"/>
</dbReference>
<evidence type="ECO:0000256" key="7">
    <source>
        <dbReference type="RuleBase" id="RU000487"/>
    </source>
</evidence>
<dbReference type="Pfam" id="PF00022">
    <property type="entry name" value="Actin"/>
    <property type="match status" value="1"/>
</dbReference>
<keyword evidence="3" id="KW-0963">Cytoplasm</keyword>
<evidence type="ECO:0000313" key="9">
    <source>
        <dbReference type="Proteomes" id="UP001229421"/>
    </source>
</evidence>